<comment type="caution">
    <text evidence="1">The sequence shown here is derived from an EMBL/GenBank/DDBJ whole genome shotgun (WGS) entry which is preliminary data.</text>
</comment>
<dbReference type="InterPro" id="IPR010064">
    <property type="entry name" value="HK97-gp10_tail"/>
</dbReference>
<dbReference type="Pfam" id="PF04883">
    <property type="entry name" value="HK97-gp10_like"/>
    <property type="match status" value="1"/>
</dbReference>
<sequence>MTMYVVGARALRRQLSQAADDFSDLKAVHRRSAEIVATEAARRAPVESGKLRDSVRVGVTKKTGIVRFGKKSVPYAPPIHWGWHKRGIRPTLFATKAAKETEPEWVAEYERRMNEIIDKIKGAQT</sequence>
<gene>
    <name evidence="1" type="ORF">ACFSUQ_06735</name>
</gene>
<dbReference type="Proteomes" id="UP001597453">
    <property type="component" value="Unassembled WGS sequence"/>
</dbReference>
<dbReference type="RefSeq" id="WP_083524510.1">
    <property type="nucleotide sequence ID" value="NZ_JBHUNF010000004.1"/>
</dbReference>
<dbReference type="EMBL" id="JBHUNF010000004">
    <property type="protein sequence ID" value="MFD2674989.1"/>
    <property type="molecule type" value="Genomic_DNA"/>
</dbReference>
<reference evidence="2" key="1">
    <citation type="journal article" date="2019" name="Int. J. Syst. Evol. Microbiol.">
        <title>The Global Catalogue of Microorganisms (GCM) 10K type strain sequencing project: providing services to taxonomists for standard genome sequencing and annotation.</title>
        <authorList>
            <consortium name="The Broad Institute Genomics Platform"/>
            <consortium name="The Broad Institute Genome Sequencing Center for Infectious Disease"/>
            <person name="Wu L."/>
            <person name="Ma J."/>
        </authorList>
    </citation>
    <scope>NUCLEOTIDE SEQUENCE [LARGE SCALE GENOMIC DNA]</scope>
    <source>
        <strain evidence="2">TISTR 1511</strain>
    </source>
</reference>
<evidence type="ECO:0000313" key="2">
    <source>
        <dbReference type="Proteomes" id="UP001597453"/>
    </source>
</evidence>
<proteinExistence type="predicted"/>
<evidence type="ECO:0000313" key="1">
    <source>
        <dbReference type="EMBL" id="MFD2674989.1"/>
    </source>
</evidence>
<accession>A0ABW5RJF1</accession>
<name>A0ABW5RJF1_9MICO</name>
<organism evidence="1 2">
    <name type="scientific">Gulosibacter bifidus</name>
    <dbReference type="NCBI Taxonomy" id="272239"/>
    <lineage>
        <taxon>Bacteria</taxon>
        <taxon>Bacillati</taxon>
        <taxon>Actinomycetota</taxon>
        <taxon>Actinomycetes</taxon>
        <taxon>Micrococcales</taxon>
        <taxon>Microbacteriaceae</taxon>
        <taxon>Gulosibacter</taxon>
    </lineage>
</organism>
<keyword evidence="2" id="KW-1185">Reference proteome</keyword>
<protein>
    <submittedName>
        <fullName evidence="1">HK97 gp10 family phage protein</fullName>
    </submittedName>
</protein>